<name>A0A7G9V328_9CAUD</name>
<organism evidence="1 2">
    <name type="scientific">Pseudomonas phage phiPsa381</name>
    <dbReference type="NCBI Taxonomy" id="1460366"/>
    <lineage>
        <taxon>Viruses</taxon>
        <taxon>Duplodnaviria</taxon>
        <taxon>Heunggongvirae</taxon>
        <taxon>Uroviricota</taxon>
        <taxon>Caudoviricetes</taxon>
        <taxon>Vandenendeviridae</taxon>
        <taxon>Gorskivirinae</taxon>
        <taxon>Otagovirus</taxon>
        <taxon>Otagovirus psa381</taxon>
    </lineage>
</organism>
<keyword evidence="2" id="KW-1185">Reference proteome</keyword>
<sequence length="68" mass="7344">MTVPLEQLKEFQSKLAASVAFSGDVEYGLITAVLRPLNKYVEEIERVKSLFDSRAAGIGKVNICDGAG</sequence>
<gene>
    <name evidence="1" type="ORF">phiPsa381_032</name>
</gene>
<dbReference type="Proteomes" id="UP000516217">
    <property type="component" value="Segment"/>
</dbReference>
<proteinExistence type="predicted"/>
<reference evidence="1 2" key="1">
    <citation type="submission" date="2020-06" db="EMBL/GenBank/DDBJ databases">
        <title>Characterization of Pseudomonas phiPsa374-like phages.</title>
        <authorList>
            <person name="Warring S."/>
            <person name="Malone L.M."/>
            <person name="Easingwood R.A."/>
            <person name="Rigano L."/>
            <person name="Frampton R.A."/>
            <person name="Lopez Acedo E."/>
            <person name="Templeton M.D."/>
            <person name="Kleffmann T."/>
            <person name="Bostina M."/>
            <person name="Fineran P.C."/>
        </authorList>
    </citation>
    <scope>NUCLEOTIDE SEQUENCE [LARGE SCALE GENOMIC DNA]</scope>
</reference>
<evidence type="ECO:0000313" key="2">
    <source>
        <dbReference type="Proteomes" id="UP000516217"/>
    </source>
</evidence>
<dbReference type="EMBL" id="MT670421">
    <property type="protein sequence ID" value="QNO00684.1"/>
    <property type="molecule type" value="Genomic_DNA"/>
</dbReference>
<protein>
    <submittedName>
        <fullName evidence="1">Uncharacterized protein</fullName>
    </submittedName>
</protein>
<accession>A0A7G9V328</accession>
<evidence type="ECO:0000313" key="1">
    <source>
        <dbReference type="EMBL" id="QNO00684.1"/>
    </source>
</evidence>